<accession>A0ABT1UB51</accession>
<dbReference type="RefSeq" id="WP_256617457.1">
    <property type="nucleotide sequence ID" value="NZ_JANIBK010000360.1"/>
</dbReference>
<dbReference type="Pfam" id="PF13537">
    <property type="entry name" value="GATase_7"/>
    <property type="match status" value="1"/>
</dbReference>
<evidence type="ECO:0000256" key="1">
    <source>
        <dbReference type="ARBA" id="ARBA00005187"/>
    </source>
</evidence>
<organism evidence="6 7">
    <name type="scientific">Methylomonas rivi</name>
    <dbReference type="NCBI Taxonomy" id="2952226"/>
    <lineage>
        <taxon>Bacteria</taxon>
        <taxon>Pseudomonadati</taxon>
        <taxon>Pseudomonadota</taxon>
        <taxon>Gammaproteobacteria</taxon>
        <taxon>Methylococcales</taxon>
        <taxon>Methylococcaceae</taxon>
        <taxon>Methylomonas</taxon>
    </lineage>
</organism>
<feature type="domain" description="Glutamine amidotransferase type-2" evidence="5">
    <location>
        <begin position="1"/>
        <end position="181"/>
    </location>
</feature>
<comment type="pathway">
    <text evidence="1">Amino-acid biosynthesis; L-asparagine biosynthesis; L-asparagine from L-aspartate (L-Gln route): step 1/1.</text>
</comment>
<dbReference type="PANTHER" id="PTHR43284:SF1">
    <property type="entry name" value="ASPARAGINE SYNTHETASE"/>
    <property type="match status" value="1"/>
</dbReference>
<comment type="catalytic activity">
    <reaction evidence="4">
        <text>L-aspartate + L-glutamine + ATP + H2O = L-asparagine + L-glutamate + AMP + diphosphate + H(+)</text>
        <dbReference type="Rhea" id="RHEA:12228"/>
        <dbReference type="ChEBI" id="CHEBI:15377"/>
        <dbReference type="ChEBI" id="CHEBI:15378"/>
        <dbReference type="ChEBI" id="CHEBI:29985"/>
        <dbReference type="ChEBI" id="CHEBI:29991"/>
        <dbReference type="ChEBI" id="CHEBI:30616"/>
        <dbReference type="ChEBI" id="CHEBI:33019"/>
        <dbReference type="ChEBI" id="CHEBI:58048"/>
        <dbReference type="ChEBI" id="CHEBI:58359"/>
        <dbReference type="ChEBI" id="CHEBI:456215"/>
        <dbReference type="EC" id="6.3.5.4"/>
    </reaction>
</comment>
<dbReference type="Gene3D" id="3.40.50.620">
    <property type="entry name" value="HUPs"/>
    <property type="match status" value="1"/>
</dbReference>
<dbReference type="InterPro" id="IPR017932">
    <property type="entry name" value="GATase_2_dom"/>
</dbReference>
<name>A0ABT1UB51_9GAMM</name>
<evidence type="ECO:0000256" key="3">
    <source>
        <dbReference type="ARBA" id="ARBA00012737"/>
    </source>
</evidence>
<dbReference type="PROSITE" id="PS51278">
    <property type="entry name" value="GATASE_TYPE_2"/>
    <property type="match status" value="1"/>
</dbReference>
<dbReference type="InterPro" id="IPR001962">
    <property type="entry name" value="Asn_synthase"/>
</dbReference>
<dbReference type="Proteomes" id="UP001524586">
    <property type="component" value="Unassembled WGS sequence"/>
</dbReference>
<dbReference type="InterPro" id="IPR014729">
    <property type="entry name" value="Rossmann-like_a/b/a_fold"/>
</dbReference>
<dbReference type="SUPFAM" id="SSF56235">
    <property type="entry name" value="N-terminal nucleophile aminohydrolases (Ntn hydrolases)"/>
    <property type="match status" value="1"/>
</dbReference>
<comment type="caution">
    <text evidence="6">The sequence shown here is derived from an EMBL/GenBank/DDBJ whole genome shotgun (WGS) entry which is preliminary data.</text>
</comment>
<feature type="non-terminal residue" evidence="6">
    <location>
        <position position="247"/>
    </location>
</feature>
<comment type="similarity">
    <text evidence="2">Belongs to the asparagine synthetase family.</text>
</comment>
<reference evidence="6 7" key="1">
    <citation type="submission" date="2022-07" db="EMBL/GenBank/DDBJ databases">
        <title>Methylomonas rivi sp. nov., Methylomonas rosea sp. nov., Methylomonas aureus sp. nov. and Methylomonas subterranea sp. nov., four novel methanotrophs isolated from a freshwater creek and the deep terrestrial subsurface.</title>
        <authorList>
            <person name="Abin C."/>
            <person name="Sankaranarayanan K."/>
            <person name="Garner C."/>
            <person name="Sindelar R."/>
            <person name="Kotary K."/>
            <person name="Garner R."/>
            <person name="Barclay S."/>
            <person name="Lawson P."/>
            <person name="Krumholz L."/>
        </authorList>
    </citation>
    <scope>NUCLEOTIDE SEQUENCE [LARGE SCALE GENOMIC DNA]</scope>
    <source>
        <strain evidence="6 7">WSC-6</strain>
    </source>
</reference>
<sequence>GARPPTFLGHRRLSILDLSPAGRQPMTCPVTGNILVFNGEIYNFIELRQALEMQGCVFRTDTDTEVVLQAWRIWGETAFERFNGMWALVLLERASGSLICCRDRLGVKPLYYARDNKGDRQLTILASEIRAIASVMGAYPPPEPKTVFDFLMTGVSDHGRGTFFQGIHSVPPGWLMRLDGEGDMHGKPYHQWPETSPDNRLEPERTRELIADAVRLRLRSDAPSVTLLSGGLDSSIISAMAARASRT</sequence>
<dbReference type="InterPro" id="IPR033738">
    <property type="entry name" value="AsnB_N"/>
</dbReference>
<evidence type="ECO:0000313" key="7">
    <source>
        <dbReference type="Proteomes" id="UP001524586"/>
    </source>
</evidence>
<feature type="non-terminal residue" evidence="6">
    <location>
        <position position="1"/>
    </location>
</feature>
<dbReference type="EC" id="6.3.5.4" evidence="3"/>
<protein>
    <recommendedName>
        <fullName evidence="3">asparagine synthase (glutamine-hydrolyzing)</fullName>
        <ecNumber evidence="3">6.3.5.4</ecNumber>
    </recommendedName>
</protein>
<evidence type="ECO:0000256" key="2">
    <source>
        <dbReference type="ARBA" id="ARBA00005752"/>
    </source>
</evidence>
<dbReference type="CDD" id="cd00712">
    <property type="entry name" value="AsnB"/>
    <property type="match status" value="1"/>
</dbReference>
<dbReference type="Pfam" id="PF00733">
    <property type="entry name" value="Asn_synthase"/>
    <property type="match status" value="1"/>
</dbReference>
<dbReference type="InterPro" id="IPR051786">
    <property type="entry name" value="ASN_synthetase/amidase"/>
</dbReference>
<proteinExistence type="inferred from homology"/>
<evidence type="ECO:0000259" key="5">
    <source>
        <dbReference type="PROSITE" id="PS51278"/>
    </source>
</evidence>
<evidence type="ECO:0000256" key="4">
    <source>
        <dbReference type="ARBA" id="ARBA00048741"/>
    </source>
</evidence>
<dbReference type="PANTHER" id="PTHR43284">
    <property type="entry name" value="ASPARAGINE SYNTHETASE (GLUTAMINE-HYDROLYZING)"/>
    <property type="match status" value="1"/>
</dbReference>
<keyword evidence="7" id="KW-1185">Reference proteome</keyword>
<dbReference type="EMBL" id="JANIBK010000360">
    <property type="protein sequence ID" value="MCQ8131093.1"/>
    <property type="molecule type" value="Genomic_DNA"/>
</dbReference>
<dbReference type="Gene3D" id="3.60.20.10">
    <property type="entry name" value="Glutamine Phosphoribosylpyrophosphate, subunit 1, domain 1"/>
    <property type="match status" value="1"/>
</dbReference>
<evidence type="ECO:0000313" key="6">
    <source>
        <dbReference type="EMBL" id="MCQ8131093.1"/>
    </source>
</evidence>
<dbReference type="InterPro" id="IPR029055">
    <property type="entry name" value="Ntn_hydrolases_N"/>
</dbReference>
<gene>
    <name evidence="6" type="ORF">NP596_21740</name>
</gene>
<dbReference type="SUPFAM" id="SSF52402">
    <property type="entry name" value="Adenine nucleotide alpha hydrolases-like"/>
    <property type="match status" value="1"/>
</dbReference>